<evidence type="ECO:0000256" key="4">
    <source>
        <dbReference type="ARBA" id="ARBA00022692"/>
    </source>
</evidence>
<dbReference type="RefSeq" id="WP_154305901.1">
    <property type="nucleotide sequence ID" value="NZ_WKKI01000001.1"/>
</dbReference>
<keyword evidence="6 7" id="KW-0472">Membrane</keyword>
<evidence type="ECO:0000256" key="2">
    <source>
        <dbReference type="ARBA" id="ARBA00007362"/>
    </source>
</evidence>
<feature type="transmembrane region" description="Helical" evidence="7">
    <location>
        <begin position="248"/>
        <end position="266"/>
    </location>
</feature>
<feature type="transmembrane region" description="Helical" evidence="7">
    <location>
        <begin position="218"/>
        <end position="236"/>
    </location>
</feature>
<sequence length="297" mass="32770">MKNQLKLMSSLYAFLAVAFWGISFVSAKSVLDELDLFSLITARFAIGAVFLLVLLVITRKKIFVSPQYWPHLFILSIIGVFVHQLLQAAALTSIDASEAGWLIAFSPVFTVILAVIFLRESFSFYMLLGMLTAILGVLFITAFGSGNFVFPREAGYFFMLASTLNWAVYSILLKKLDIPYPSLTITFYISCIGCAVTMPIFLSNGGLMQLQLLSSSNVWHLLFLGVFVTAIAYWFWGKALEIMEASIVSNFMYLEPPVACLAAMLLLKEEFYMSSALGGILIIAGVMAIQASKNNSG</sequence>
<feature type="transmembrane region" description="Helical" evidence="7">
    <location>
        <begin position="272"/>
        <end position="291"/>
    </location>
</feature>
<feature type="transmembrane region" description="Helical" evidence="7">
    <location>
        <begin position="99"/>
        <end position="118"/>
    </location>
</feature>
<dbReference type="AlphaFoldDB" id="A0A7X2IWK0"/>
<dbReference type="Pfam" id="PF00892">
    <property type="entry name" value="EamA"/>
    <property type="match status" value="2"/>
</dbReference>
<dbReference type="Proteomes" id="UP000448867">
    <property type="component" value="Unassembled WGS sequence"/>
</dbReference>
<dbReference type="InterPro" id="IPR050638">
    <property type="entry name" value="AA-Vitamin_Transporters"/>
</dbReference>
<dbReference type="SUPFAM" id="SSF103481">
    <property type="entry name" value="Multidrug resistance efflux transporter EmrE"/>
    <property type="match status" value="2"/>
</dbReference>
<dbReference type="EMBL" id="WKKI01000001">
    <property type="protein sequence ID" value="MRX70782.1"/>
    <property type="molecule type" value="Genomic_DNA"/>
</dbReference>
<feature type="transmembrane region" description="Helical" evidence="7">
    <location>
        <begin position="185"/>
        <end position="206"/>
    </location>
</feature>
<evidence type="ECO:0000259" key="8">
    <source>
        <dbReference type="Pfam" id="PF00892"/>
    </source>
</evidence>
<evidence type="ECO:0000256" key="1">
    <source>
        <dbReference type="ARBA" id="ARBA00004651"/>
    </source>
</evidence>
<evidence type="ECO:0000256" key="5">
    <source>
        <dbReference type="ARBA" id="ARBA00022989"/>
    </source>
</evidence>
<reference evidence="9 10" key="1">
    <citation type="submission" date="2019-11" db="EMBL/GenBank/DDBJ databases">
        <title>Bacillus lacus genome.</title>
        <authorList>
            <person name="Allen C.J."/>
            <person name="Newman J.D."/>
        </authorList>
    </citation>
    <scope>NUCLEOTIDE SEQUENCE [LARGE SCALE GENOMIC DNA]</scope>
    <source>
        <strain evidence="9 10">KCTC 33946</strain>
    </source>
</reference>
<evidence type="ECO:0000256" key="3">
    <source>
        <dbReference type="ARBA" id="ARBA00022475"/>
    </source>
</evidence>
<evidence type="ECO:0000256" key="6">
    <source>
        <dbReference type="ARBA" id="ARBA00023136"/>
    </source>
</evidence>
<comment type="caution">
    <text evidence="9">The sequence shown here is derived from an EMBL/GenBank/DDBJ whole genome shotgun (WGS) entry which is preliminary data.</text>
</comment>
<accession>A0A7X2IWK0</accession>
<feature type="transmembrane region" description="Helical" evidence="7">
    <location>
        <begin position="37"/>
        <end position="57"/>
    </location>
</feature>
<organism evidence="9 10">
    <name type="scientific">Metabacillus lacus</name>
    <dbReference type="NCBI Taxonomy" id="1983721"/>
    <lineage>
        <taxon>Bacteria</taxon>
        <taxon>Bacillati</taxon>
        <taxon>Bacillota</taxon>
        <taxon>Bacilli</taxon>
        <taxon>Bacillales</taxon>
        <taxon>Bacillaceae</taxon>
        <taxon>Metabacillus</taxon>
    </lineage>
</organism>
<keyword evidence="5 7" id="KW-1133">Transmembrane helix</keyword>
<feature type="domain" description="EamA" evidence="8">
    <location>
        <begin position="10"/>
        <end position="141"/>
    </location>
</feature>
<feature type="transmembrane region" description="Helical" evidence="7">
    <location>
        <begin position="125"/>
        <end position="150"/>
    </location>
</feature>
<protein>
    <submittedName>
        <fullName evidence="9">EamA family transporter</fullName>
    </submittedName>
</protein>
<keyword evidence="10" id="KW-1185">Reference proteome</keyword>
<comment type="subcellular location">
    <subcellularLocation>
        <location evidence="1">Cell membrane</location>
        <topology evidence="1">Multi-pass membrane protein</topology>
    </subcellularLocation>
</comment>
<dbReference type="InterPro" id="IPR000620">
    <property type="entry name" value="EamA_dom"/>
</dbReference>
<evidence type="ECO:0000313" key="9">
    <source>
        <dbReference type="EMBL" id="MRX70782.1"/>
    </source>
</evidence>
<dbReference type="PANTHER" id="PTHR32322:SF18">
    <property type="entry name" value="S-ADENOSYLMETHIONINE_S-ADENOSYLHOMOCYSTEINE TRANSPORTER"/>
    <property type="match status" value="1"/>
</dbReference>
<feature type="transmembrane region" description="Helical" evidence="7">
    <location>
        <begin position="156"/>
        <end position="173"/>
    </location>
</feature>
<gene>
    <name evidence="9" type="ORF">GJU40_01195</name>
</gene>
<name>A0A7X2IWK0_9BACI</name>
<proteinExistence type="inferred from homology"/>
<feature type="domain" description="EamA" evidence="8">
    <location>
        <begin position="155"/>
        <end position="289"/>
    </location>
</feature>
<dbReference type="GO" id="GO:0005886">
    <property type="term" value="C:plasma membrane"/>
    <property type="evidence" value="ECO:0007669"/>
    <property type="project" value="UniProtKB-SubCell"/>
</dbReference>
<dbReference type="OrthoDB" id="9805239at2"/>
<evidence type="ECO:0000313" key="10">
    <source>
        <dbReference type="Proteomes" id="UP000448867"/>
    </source>
</evidence>
<feature type="transmembrane region" description="Helical" evidence="7">
    <location>
        <begin position="69"/>
        <end position="87"/>
    </location>
</feature>
<keyword evidence="4 7" id="KW-0812">Transmembrane</keyword>
<keyword evidence="3" id="KW-1003">Cell membrane</keyword>
<dbReference type="InterPro" id="IPR037185">
    <property type="entry name" value="EmrE-like"/>
</dbReference>
<dbReference type="PANTHER" id="PTHR32322">
    <property type="entry name" value="INNER MEMBRANE TRANSPORTER"/>
    <property type="match status" value="1"/>
</dbReference>
<dbReference type="Gene3D" id="1.10.3730.20">
    <property type="match status" value="2"/>
</dbReference>
<comment type="similarity">
    <text evidence="2">Belongs to the EamA transporter family.</text>
</comment>
<evidence type="ECO:0000256" key="7">
    <source>
        <dbReference type="SAM" id="Phobius"/>
    </source>
</evidence>